<dbReference type="EMBL" id="JAGIKV010000009">
    <property type="protein sequence ID" value="MBP2246211.1"/>
    <property type="molecule type" value="Genomic_DNA"/>
</dbReference>
<sequence length="1596" mass="176379">MKLEVSLSDLKRTSKSLNGAADKMGDLRADLNRSMNSLSYKTLSQGGVQSTFTHLMRELDGLQSKLELLSELTRRKREEYEQADRDGKKFNWGKLASFLTFALGTVLDFTPVVGNVKGIIEAITGRDLVTGEKLAWYERGLSVLGPLGKGLNKATSLLKFADEATDAAKTVGRNAGEVFDAVPTGPNKTGVPGNSTREAGEDIAGAAPKSTKAGEAPAGSRDTGDAPMTSNKPTGKADDAPSDAGSTRHDTGLTDAEKAAAAAGTAAGTGSAAAASMIKKTPGGNAPKGAEVPGAPKSKDIDSSPHQPSTGRTTETQNPQKSHAESKVEDPIHAATGHQFMNHSLLTLHGAADWPFTLIYHSGLLQRGELGPAWTHQYGLRLDITPKDSQTEVEASDAFQPLVDVCWTPGRKNRFTHQGDGLYRSDDLDVNHDELIYTEQGWLYTARSPREMYQFDLNGVLLRHTNKDGLSLDLVHDEEGKLQQLQDRVTGRVLTLDYTAEGNLAAVRDALREATFGYDSAGFLVRLTEPDGTITEMTHDGEGRLMSLSEAGVVQFTNTYDEKNRIIAQTDPSGAAGRMAYDTESHPGQTWTTVTNRLGQTRTLVHDDALQLLEVHAEDGGITRYTYTPQGQMESVTNPLGETTTYVYDEEGHLIREIDPLGHETEYHYTAHHQVARETDAEGGVTSYQYDEQQRLTEVTRPDGSTAKWAYTEMGQTATYQDFTGAIWTYAYSETGELQHTLDPEGRRLQIGWDEAGRLVELKDAAGSVSRRSYDGADRLTSITDPLGLMWQTVYDASGQRIRETRPSGASMQYTYTPNGEVASITDALGHTLQYTYDAENRLIAEMNALGEATQLSYDAAGRLQTVTDALGHVTKYHYDGVGRLVSVVDGEERTVQQLTYDAAGRPVAWQNGLGHMTRLRFNALHQRVEDTDADGHTRHYRYDAAHRLTEVIQGEGADEVTYRQTWDGEDRNTSYTDASGNETRLTYDRSGRLLQETNAAGARTAYTYDNRGWLSAKLDAKGQETRYAYDAAGRLIRATDEAGEIVLTYTPDGQVTRVLEAEQHEERTYDAAGRLLTRTDGFGHLLQYAYDAVGRMTALTYPDGKVVQYRYQATGELVEVKDWNGRLTRYRYDASGKLIDTRRPNGSQEQREYDAAGQLTRLTDMSGQGIRLQQFKYAYSPSGLLLKEENKQYTYDTLKRLRSGAEPGRVVHYTYDPSGNLTTEQVGTSETEFTSISPTQHLHYTWDNRLQRVGDYPVEIDANGNLLYATDGHTASAYEYDARNRLVKAGKLKYRYNPQGDRIELAQRGQVTRYVIDDAHELSRVLMEMDGEGNVKARYVYGLGLIGREDADGTYFSYHYDLRGSTTLLTDERNQVTDRYTYGLYGELEQHEGLTQQPFAYNGRDGVMTDANGFYYMRARYYDPKLKRFLNRDVIRGEIQDGQTFNRYAYVNGNPVSYIDPLGLYKKESNTEGTGKAIINDGKVSVDAIKANPSTFSGKSVDEVAQMLRDQGYEVTVQASTKSRSGAQIIKINNPGEGKNITQLQVSPGGGRHGDSPYVKISTSDQGIIKIVDGAESFYKTDGKETATIIFTGRE</sequence>
<keyword evidence="3" id="KW-0677">Repeat</keyword>
<dbReference type="Pfam" id="PF14449">
    <property type="entry name" value="PT-TG"/>
    <property type="match status" value="1"/>
</dbReference>
<dbReference type="NCBIfam" id="TIGR01643">
    <property type="entry name" value="YD_repeat_2x"/>
    <property type="match status" value="16"/>
</dbReference>
<dbReference type="Gene3D" id="2.180.10.10">
    <property type="entry name" value="RHS repeat-associated core"/>
    <property type="match status" value="4"/>
</dbReference>
<dbReference type="Pfam" id="PF25023">
    <property type="entry name" value="TEN_YD-shell"/>
    <property type="match status" value="3"/>
</dbReference>
<dbReference type="InterPro" id="IPR045351">
    <property type="entry name" value="DUF6531"/>
</dbReference>
<dbReference type="InterPro" id="IPR027797">
    <property type="entry name" value="PT-TG_dom"/>
</dbReference>
<dbReference type="InterPro" id="IPR050708">
    <property type="entry name" value="T6SS_VgrG/RHS"/>
</dbReference>
<evidence type="ECO:0000256" key="4">
    <source>
        <dbReference type="SAM" id="Coils"/>
    </source>
</evidence>
<protein>
    <submittedName>
        <fullName evidence="9">RHS repeat-associated protein</fullName>
    </submittedName>
</protein>
<feature type="domain" description="Teneurin-like YD-shell" evidence="8">
    <location>
        <begin position="1108"/>
        <end position="1229"/>
    </location>
</feature>
<comment type="caution">
    <text evidence="9">The sequence shown here is derived from an EMBL/GenBank/DDBJ whole genome shotgun (WGS) entry which is preliminary data.</text>
</comment>
<evidence type="ECO:0000256" key="5">
    <source>
        <dbReference type="SAM" id="MobiDB-lite"/>
    </source>
</evidence>
<feature type="domain" description="Pre-toxin TG" evidence="6">
    <location>
        <begin position="105"/>
        <end position="155"/>
    </location>
</feature>
<evidence type="ECO:0000313" key="9">
    <source>
        <dbReference type="EMBL" id="MBP2246211.1"/>
    </source>
</evidence>
<dbReference type="NCBIfam" id="TIGR03696">
    <property type="entry name" value="Rhs_assc_core"/>
    <property type="match status" value="1"/>
</dbReference>
<feature type="coiled-coil region" evidence="4">
    <location>
        <begin position="59"/>
        <end position="86"/>
    </location>
</feature>
<dbReference type="PANTHER" id="PTHR32305">
    <property type="match status" value="1"/>
</dbReference>
<keyword evidence="10" id="KW-1185">Reference proteome</keyword>
<dbReference type="InterPro" id="IPR006530">
    <property type="entry name" value="YD"/>
</dbReference>
<dbReference type="PANTHER" id="PTHR32305:SF15">
    <property type="entry name" value="PROTEIN RHSA-RELATED"/>
    <property type="match status" value="1"/>
</dbReference>
<evidence type="ECO:0000259" key="6">
    <source>
        <dbReference type="Pfam" id="PF14449"/>
    </source>
</evidence>
<accession>A0ABS4RTK2</accession>
<keyword evidence="2" id="KW-0964">Secreted</keyword>
<proteinExistence type="predicted"/>
<evidence type="ECO:0000259" key="8">
    <source>
        <dbReference type="Pfam" id="PF25023"/>
    </source>
</evidence>
<feature type="region of interest" description="Disordered" evidence="5">
    <location>
        <begin position="178"/>
        <end position="251"/>
    </location>
</feature>
<dbReference type="Proteomes" id="UP000810207">
    <property type="component" value="Unassembled WGS sequence"/>
</dbReference>
<dbReference type="InterPro" id="IPR056823">
    <property type="entry name" value="TEN-like_YD-shell"/>
</dbReference>
<feature type="domain" description="Teneurin-like YD-shell" evidence="8">
    <location>
        <begin position="438"/>
        <end position="613"/>
    </location>
</feature>
<feature type="region of interest" description="Disordered" evidence="5">
    <location>
        <begin position="278"/>
        <end position="328"/>
    </location>
</feature>
<dbReference type="Pfam" id="PF20148">
    <property type="entry name" value="DUF6531"/>
    <property type="match status" value="1"/>
</dbReference>
<evidence type="ECO:0000256" key="2">
    <source>
        <dbReference type="ARBA" id="ARBA00022525"/>
    </source>
</evidence>
<evidence type="ECO:0000259" key="7">
    <source>
        <dbReference type="Pfam" id="PF20148"/>
    </source>
</evidence>
<evidence type="ECO:0000313" key="10">
    <source>
        <dbReference type="Proteomes" id="UP000810207"/>
    </source>
</evidence>
<dbReference type="SUPFAM" id="SSF63829">
    <property type="entry name" value="Calcium-dependent phosphotriesterase"/>
    <property type="match status" value="1"/>
</dbReference>
<evidence type="ECO:0000256" key="1">
    <source>
        <dbReference type="ARBA" id="ARBA00004613"/>
    </source>
</evidence>
<name>A0ABS4RTK2_PAEXY</name>
<feature type="domain" description="Teneurin-like YD-shell" evidence="8">
    <location>
        <begin position="933"/>
        <end position="1055"/>
    </location>
</feature>
<dbReference type="InterPro" id="IPR031325">
    <property type="entry name" value="RHS_repeat"/>
</dbReference>
<feature type="domain" description="DUF6531" evidence="7">
    <location>
        <begin position="330"/>
        <end position="385"/>
    </location>
</feature>
<gene>
    <name evidence="9" type="ORF">J2Z28_002842</name>
</gene>
<dbReference type="Pfam" id="PF05593">
    <property type="entry name" value="RHS_repeat"/>
    <property type="match status" value="6"/>
</dbReference>
<evidence type="ECO:0000256" key="3">
    <source>
        <dbReference type="ARBA" id="ARBA00022737"/>
    </source>
</evidence>
<keyword evidence="4" id="KW-0175">Coiled coil</keyword>
<reference evidence="9 10" key="1">
    <citation type="submission" date="2021-03" db="EMBL/GenBank/DDBJ databases">
        <title>Genomic Encyclopedia of Type Strains, Phase IV (KMG-IV): sequencing the most valuable type-strain genomes for metagenomic binning, comparative biology and taxonomic classification.</title>
        <authorList>
            <person name="Goeker M."/>
        </authorList>
    </citation>
    <scope>NUCLEOTIDE SEQUENCE [LARGE SCALE GENOMIC DNA]</scope>
    <source>
        <strain evidence="9 10">DSM 21292</strain>
    </source>
</reference>
<organism evidence="9 10">
    <name type="scientific">Paenibacillus xylanexedens</name>
    <dbReference type="NCBI Taxonomy" id="528191"/>
    <lineage>
        <taxon>Bacteria</taxon>
        <taxon>Bacillati</taxon>
        <taxon>Bacillota</taxon>
        <taxon>Bacilli</taxon>
        <taxon>Bacillales</taxon>
        <taxon>Paenibacillaceae</taxon>
        <taxon>Paenibacillus</taxon>
    </lineage>
</organism>
<dbReference type="InterPro" id="IPR022385">
    <property type="entry name" value="Rhs_assc_core"/>
</dbReference>
<feature type="compositionally biased region" description="Polar residues" evidence="5">
    <location>
        <begin position="304"/>
        <end position="321"/>
    </location>
</feature>
<comment type="subcellular location">
    <subcellularLocation>
        <location evidence="1">Secreted</location>
    </subcellularLocation>
</comment>
<dbReference type="RefSeq" id="WP_211082929.1">
    <property type="nucleotide sequence ID" value="NZ_CBCSLC010000042.1"/>
</dbReference>